<reference evidence="2" key="2">
    <citation type="submission" date="2021-08" db="EMBL/GenBank/DDBJ databases">
        <authorList>
            <person name="Dalcin Martins P."/>
        </authorList>
    </citation>
    <scope>NUCLEOTIDE SEQUENCE</scope>
    <source>
        <strain evidence="2">MAG_39</strain>
    </source>
</reference>
<gene>
    <name evidence="2" type="ORF">K8I29_07820</name>
</gene>
<sequence length="83" mass="8710">MLSTWRTIAPTTPTTAVPLKKRWGGATFQKMMAIGSTSDGDVNTGANNQVWKIAKGKPEAGKRGESINDPKNPDAHMDAAAGG</sequence>
<reference evidence="2" key="1">
    <citation type="journal article" date="2021" name="bioRxiv">
        <title>Unraveling nitrogen, sulfur and carbon metabolic pathways and microbial community transcriptional responses to substrate deprivation and toxicity stresses in a bioreactor mimicking anoxic brackish coastal sediment conditions.</title>
        <authorList>
            <person name="Martins P.D."/>
            <person name="Echeveste M.J."/>
            <person name="Arshad A."/>
            <person name="Kurth J."/>
            <person name="Ouboter H."/>
            <person name="Jetten M.S.M."/>
            <person name="Welte C.U."/>
        </authorList>
    </citation>
    <scope>NUCLEOTIDE SEQUENCE</scope>
    <source>
        <strain evidence="2">MAG_39</strain>
    </source>
</reference>
<evidence type="ECO:0000313" key="2">
    <source>
        <dbReference type="EMBL" id="MBZ0156108.1"/>
    </source>
</evidence>
<accession>A0A953M1R8</accession>
<comment type="caution">
    <text evidence="2">The sequence shown here is derived from an EMBL/GenBank/DDBJ whole genome shotgun (WGS) entry which is preliminary data.</text>
</comment>
<protein>
    <submittedName>
        <fullName evidence="2">Uncharacterized protein</fullName>
    </submittedName>
</protein>
<dbReference type="EMBL" id="JAIOIV010000064">
    <property type="protein sequence ID" value="MBZ0156108.1"/>
    <property type="molecule type" value="Genomic_DNA"/>
</dbReference>
<evidence type="ECO:0000313" key="3">
    <source>
        <dbReference type="Proteomes" id="UP000705867"/>
    </source>
</evidence>
<dbReference type="Proteomes" id="UP000705867">
    <property type="component" value="Unassembled WGS sequence"/>
</dbReference>
<organism evidence="2 3">
    <name type="scientific">Candidatus Nitrobium versatile</name>
    <dbReference type="NCBI Taxonomy" id="2884831"/>
    <lineage>
        <taxon>Bacteria</taxon>
        <taxon>Pseudomonadati</taxon>
        <taxon>Nitrospirota</taxon>
        <taxon>Nitrospiria</taxon>
        <taxon>Nitrospirales</taxon>
        <taxon>Nitrospiraceae</taxon>
        <taxon>Candidatus Nitrobium</taxon>
    </lineage>
</organism>
<proteinExistence type="predicted"/>
<dbReference type="AlphaFoldDB" id="A0A953M1R8"/>
<feature type="compositionally biased region" description="Basic and acidic residues" evidence="1">
    <location>
        <begin position="56"/>
        <end position="77"/>
    </location>
</feature>
<name>A0A953M1R8_9BACT</name>
<feature type="region of interest" description="Disordered" evidence="1">
    <location>
        <begin position="54"/>
        <end position="83"/>
    </location>
</feature>
<evidence type="ECO:0000256" key="1">
    <source>
        <dbReference type="SAM" id="MobiDB-lite"/>
    </source>
</evidence>